<feature type="non-terminal residue" evidence="1">
    <location>
        <position position="171"/>
    </location>
</feature>
<dbReference type="AlphaFoldDB" id="A0A7J6X2X9"/>
<comment type="caution">
    <text evidence="1">The sequence shown here is derived from an EMBL/GenBank/DDBJ whole genome shotgun (WGS) entry which is preliminary data.</text>
</comment>
<protein>
    <submittedName>
        <fullName evidence="1">Uncharacterized protein</fullName>
    </submittedName>
</protein>
<sequence>MIEEGIPNFPKGAYDFADFSEVSYYAQKKKNRCIDLMGRLHYHKESQPKTVVQKNGDIRNTHLRDIYIMNEREELMRITLWGGTINAIDEAIQAQKDGQTSIVIVTSLLCDIFEGTYYAKSTGATKVILNDYEFPEVQEFAKDIEKLDVSNTGNRKSIEEIIHMVDGESSK</sequence>
<keyword evidence="2" id="KW-1185">Reference proteome</keyword>
<accession>A0A7J6X2X9</accession>
<gene>
    <name evidence="1" type="ORF">FRX31_006985</name>
</gene>
<dbReference type="OrthoDB" id="1938755at2759"/>
<name>A0A7J6X2X9_THATH</name>
<dbReference type="SUPFAM" id="SSF50249">
    <property type="entry name" value="Nucleic acid-binding proteins"/>
    <property type="match status" value="1"/>
</dbReference>
<dbReference type="EMBL" id="JABWDY010006787">
    <property type="protein sequence ID" value="KAF5203427.1"/>
    <property type="molecule type" value="Genomic_DNA"/>
</dbReference>
<evidence type="ECO:0000313" key="1">
    <source>
        <dbReference type="EMBL" id="KAF5203427.1"/>
    </source>
</evidence>
<dbReference type="InterPro" id="IPR012340">
    <property type="entry name" value="NA-bd_OB-fold"/>
</dbReference>
<proteinExistence type="predicted"/>
<dbReference type="Proteomes" id="UP000554482">
    <property type="component" value="Unassembled WGS sequence"/>
</dbReference>
<dbReference type="Gene3D" id="2.40.50.140">
    <property type="entry name" value="Nucleic acid-binding proteins"/>
    <property type="match status" value="1"/>
</dbReference>
<reference evidence="1 2" key="1">
    <citation type="submission" date="2020-06" db="EMBL/GenBank/DDBJ databases">
        <title>Transcriptomic and genomic resources for Thalictrum thalictroides and T. hernandezii: Facilitating candidate gene discovery in an emerging model plant lineage.</title>
        <authorList>
            <person name="Arias T."/>
            <person name="Riano-Pachon D.M."/>
            <person name="Di Stilio V.S."/>
        </authorList>
    </citation>
    <scope>NUCLEOTIDE SEQUENCE [LARGE SCALE GENOMIC DNA]</scope>
    <source>
        <strain evidence="2">cv. WT478/WT964</strain>
        <tissue evidence="1">Leaves</tissue>
    </source>
</reference>
<evidence type="ECO:0000313" key="2">
    <source>
        <dbReference type="Proteomes" id="UP000554482"/>
    </source>
</evidence>
<organism evidence="1 2">
    <name type="scientific">Thalictrum thalictroides</name>
    <name type="common">Rue-anemone</name>
    <name type="synonym">Anemone thalictroides</name>
    <dbReference type="NCBI Taxonomy" id="46969"/>
    <lineage>
        <taxon>Eukaryota</taxon>
        <taxon>Viridiplantae</taxon>
        <taxon>Streptophyta</taxon>
        <taxon>Embryophyta</taxon>
        <taxon>Tracheophyta</taxon>
        <taxon>Spermatophyta</taxon>
        <taxon>Magnoliopsida</taxon>
        <taxon>Ranunculales</taxon>
        <taxon>Ranunculaceae</taxon>
        <taxon>Thalictroideae</taxon>
        <taxon>Thalictrum</taxon>
    </lineage>
</organism>